<comment type="caution">
    <text evidence="1">The sequence shown here is derived from an EMBL/GenBank/DDBJ whole genome shotgun (WGS) entry which is preliminary data.</text>
</comment>
<reference evidence="1 2" key="1">
    <citation type="submission" date="2023-09" db="EMBL/GenBank/DDBJ databases">
        <title>Multi-omics analysis of a traditional fermented food reveals byproduct-associated fungal strains for waste-to-food upcycling.</title>
        <authorList>
            <consortium name="Lawrence Berkeley National Laboratory"/>
            <person name="Rekdal V.M."/>
            <person name="Villalobos-Escobedo J.M."/>
            <person name="Rodriguez-Valeron N."/>
            <person name="Garcia M.O."/>
            <person name="Vasquez D.P."/>
            <person name="Damayanti I."/>
            <person name="Sorensen P.M."/>
            <person name="Baidoo E.E."/>
            <person name="De Carvalho A.C."/>
            <person name="Riley R."/>
            <person name="Lipzen A."/>
            <person name="He G."/>
            <person name="Yan M."/>
            <person name="Haridas S."/>
            <person name="Daum C."/>
            <person name="Yoshinaga Y."/>
            <person name="Ng V."/>
            <person name="Grigoriev I.V."/>
            <person name="Munk R."/>
            <person name="Nuraida L."/>
            <person name="Wijaya C.H."/>
            <person name="Morales P.-C."/>
            <person name="Keasling J.D."/>
        </authorList>
    </citation>
    <scope>NUCLEOTIDE SEQUENCE [LARGE SCALE GENOMIC DNA]</scope>
    <source>
        <strain evidence="1 2">FGSC 2613</strain>
    </source>
</reference>
<organism evidence="1 2">
    <name type="scientific">Neurospora intermedia</name>
    <dbReference type="NCBI Taxonomy" id="5142"/>
    <lineage>
        <taxon>Eukaryota</taxon>
        <taxon>Fungi</taxon>
        <taxon>Dikarya</taxon>
        <taxon>Ascomycota</taxon>
        <taxon>Pezizomycotina</taxon>
        <taxon>Sordariomycetes</taxon>
        <taxon>Sordariomycetidae</taxon>
        <taxon>Sordariales</taxon>
        <taxon>Sordariaceae</taxon>
        <taxon>Neurospora</taxon>
    </lineage>
</organism>
<proteinExistence type="predicted"/>
<name>A0ABR3DS10_NEUIN</name>
<accession>A0ABR3DS10</accession>
<dbReference type="EMBL" id="JAVLET010000001">
    <property type="protein sequence ID" value="KAL0475137.1"/>
    <property type="molecule type" value="Genomic_DNA"/>
</dbReference>
<sequence>MYNTSQLGQQDAIIACHPLETLPLFDAETAGPRERSYATGCVITMDEEGKWISFRCSQQLKRLVPLCAHRARAHHYIWRWKTGTSGVGYDLNVRGGKGNRPAVVCGGFGDGQIVGRDT</sequence>
<protein>
    <submittedName>
        <fullName evidence="1">Uncharacterized protein</fullName>
    </submittedName>
</protein>
<evidence type="ECO:0000313" key="1">
    <source>
        <dbReference type="EMBL" id="KAL0475137.1"/>
    </source>
</evidence>
<gene>
    <name evidence="1" type="ORF">QR685DRAFT_511823</name>
</gene>
<dbReference type="Proteomes" id="UP001451303">
    <property type="component" value="Unassembled WGS sequence"/>
</dbReference>
<keyword evidence="2" id="KW-1185">Reference proteome</keyword>
<evidence type="ECO:0000313" key="2">
    <source>
        <dbReference type="Proteomes" id="UP001451303"/>
    </source>
</evidence>